<dbReference type="InterPro" id="IPR021835">
    <property type="entry name" value="DUF3427"/>
</dbReference>
<dbReference type="GO" id="GO:0003677">
    <property type="term" value="F:DNA binding"/>
    <property type="evidence" value="ECO:0007669"/>
    <property type="project" value="InterPro"/>
</dbReference>
<dbReference type="PROSITE" id="PS50035">
    <property type="entry name" value="PLD"/>
    <property type="match status" value="1"/>
</dbReference>
<sequence length="949" mass="109148">MDVNELQTKMKHSNANGFIDKTVTGYDNFDTKLIHNSDDDNMLLYIEQELRTCTAFTFAVAFVTQGALLSLKVAIADLSLKGIKGRIITSDYLLFNNPDVFKELMKLPNVEVHITNEANFHAKGYIFDHGNYQTAIIGSSNLTETALMRNYEWNIRFSSLNDGELTDKIIREIENVWRNSEILTSQWIKQYTIRYNKQTRTAITNADEAAENNDIIRPNSMQLEALSSLRTLRTSGETKALIVSATGTGKTFLGAFDVAYYKPKKFLYVVHREQIIDKTIASFRKVIGGPASDFGKLSGNEKNIKAKYVFATVQTLSRENWMKKFNPTEFDYILIDEAHRSGAESYQRVLNYFAPKFLLGMTATPERMDDFNIFETFGYNVPYEIRLQKALENKMLCPFHYVGITDYEIDGEVTTETSNMQWLVADERVDYVISQSNYYGYSGKKLRGLIFCSRTEEANIIAKLITKRGHPAKALTGSNDYEYRNHVIDELENGEIEYIITVDIFNEGIDIPSVNQVIMLRNTQSSIVFVQQLGRGLRKSPNKEFVTVIDFIGNYKNNYLIPIALTGDKSRSRDNARDDLTVRQISGVSTVSFSEIAKKKIYDTINRTALDTITELKKDYTAMKARLGRIPLLFDFQSAGTVDCLALVNRSDNYYKFLLKMKEDVHLSIQGEMILNFVSIELLNGIRQHELILLKMLIKSSEHSISLQEFKNELSSRGIYFDDKILKSIKSILTLEFFTVAAKSKYGNAPIVEVDGDRFTLSNNILNLIDKEELFEKLFIDAINAGLLRADRYQMDQVFTRYEKYSRKDVCRLLSWDKDVSSTLYGYRVRNNDCPIFVTYSKSDDIDESIAYEDEFISQTLFQWYTRHNVSLTSKEGRALLDPVTRFKLFIKKNDDEGTGFYFIGDVKIHDYAQEEYKVKDKVEPIIKFNFDLDQEINYEKFLLITENT</sequence>
<keyword evidence="4" id="KW-0547">Nucleotide-binding</keyword>
<feature type="domain" description="PLD phosphodiesterase" evidence="1">
    <location>
        <begin position="116"/>
        <end position="146"/>
    </location>
</feature>
<dbReference type="OrthoDB" id="9802848at2"/>
<keyword evidence="4" id="KW-0378">Hydrolase</keyword>
<dbReference type="SMART" id="SM00487">
    <property type="entry name" value="DEXDc"/>
    <property type="match status" value="1"/>
</dbReference>
<dbReference type="SUPFAM" id="SSF52540">
    <property type="entry name" value="P-loop containing nucleoside triphosphate hydrolases"/>
    <property type="match status" value="1"/>
</dbReference>
<keyword evidence="4" id="KW-0067">ATP-binding</keyword>
<dbReference type="KEGG" id="lnn:F0161_00740"/>
<keyword evidence="4" id="KW-0347">Helicase</keyword>
<evidence type="ECO:0000259" key="2">
    <source>
        <dbReference type="PROSITE" id="PS51192"/>
    </source>
</evidence>
<protein>
    <submittedName>
        <fullName evidence="4">DEAD/DEAH box helicase</fullName>
    </submittedName>
</protein>
<dbReference type="InterPro" id="IPR027417">
    <property type="entry name" value="P-loop_NTPase"/>
</dbReference>
<dbReference type="InterPro" id="IPR050742">
    <property type="entry name" value="Helicase_Restrict-Modif_Enz"/>
</dbReference>
<evidence type="ECO:0000313" key="4">
    <source>
        <dbReference type="EMBL" id="QER66538.1"/>
    </source>
</evidence>
<evidence type="ECO:0000259" key="3">
    <source>
        <dbReference type="PROSITE" id="PS51194"/>
    </source>
</evidence>
<dbReference type="GO" id="GO:0016787">
    <property type="term" value="F:hydrolase activity"/>
    <property type="evidence" value="ECO:0007669"/>
    <property type="project" value="InterPro"/>
</dbReference>
<dbReference type="PROSITE" id="PS51194">
    <property type="entry name" value="HELICASE_CTER"/>
    <property type="match status" value="1"/>
</dbReference>
<organism evidence="4 5">
    <name type="scientific">Paucilactobacillus nenjiangensis</name>
    <dbReference type="NCBI Taxonomy" id="1296540"/>
    <lineage>
        <taxon>Bacteria</taxon>
        <taxon>Bacillati</taxon>
        <taxon>Bacillota</taxon>
        <taxon>Bacilli</taxon>
        <taxon>Lactobacillales</taxon>
        <taxon>Lactobacillaceae</taxon>
        <taxon>Paucilactobacillus</taxon>
    </lineage>
</organism>
<dbReference type="Gene3D" id="3.40.50.300">
    <property type="entry name" value="P-loop containing nucleotide triphosphate hydrolases"/>
    <property type="match status" value="2"/>
</dbReference>
<dbReference type="REBASE" id="334128">
    <property type="entry name" value="LneY15ORF740P"/>
</dbReference>
<dbReference type="PANTHER" id="PTHR47396:SF1">
    <property type="entry name" value="ATP-DEPENDENT HELICASE IRC3-RELATED"/>
    <property type="match status" value="1"/>
</dbReference>
<dbReference type="PROSITE" id="PS51192">
    <property type="entry name" value="HELICASE_ATP_BIND_1"/>
    <property type="match status" value="1"/>
</dbReference>
<dbReference type="InterPro" id="IPR025202">
    <property type="entry name" value="PLD-like_dom"/>
</dbReference>
<reference evidence="4 5" key="1">
    <citation type="submission" date="2019-09" db="EMBL/GenBank/DDBJ databases">
        <title>Complete Genome Sequence of Lactobacillus nenjiangensis SH-Y15, isolated from sauerkraut.</title>
        <authorList>
            <person name="Yang H."/>
        </authorList>
    </citation>
    <scope>NUCLEOTIDE SEQUENCE [LARGE SCALE GENOMIC DNA]</scope>
    <source>
        <strain evidence="4 5">SH-Y15</strain>
    </source>
</reference>
<dbReference type="Pfam" id="PF11907">
    <property type="entry name" value="DUF3427"/>
    <property type="match status" value="1"/>
</dbReference>
<dbReference type="SUPFAM" id="SSF56024">
    <property type="entry name" value="Phospholipase D/nuclease"/>
    <property type="match status" value="1"/>
</dbReference>
<dbReference type="InterPro" id="IPR014001">
    <property type="entry name" value="Helicase_ATP-bd"/>
</dbReference>
<proteinExistence type="predicted"/>
<dbReference type="Pfam" id="PF04851">
    <property type="entry name" value="ResIII"/>
    <property type="match status" value="1"/>
</dbReference>
<dbReference type="RefSeq" id="WP_150203158.1">
    <property type="nucleotide sequence ID" value="NZ_CAUQTN010000096.1"/>
</dbReference>
<gene>
    <name evidence="4" type="ORF">F0161_00740</name>
</gene>
<dbReference type="SMART" id="SM00490">
    <property type="entry name" value="HELICc"/>
    <property type="match status" value="1"/>
</dbReference>
<dbReference type="InterPro" id="IPR006935">
    <property type="entry name" value="Helicase/UvrB_N"/>
</dbReference>
<dbReference type="Proteomes" id="UP000325295">
    <property type="component" value="Chromosome"/>
</dbReference>
<dbReference type="InterPro" id="IPR058403">
    <property type="entry name" value="DUF8090"/>
</dbReference>
<dbReference type="EMBL" id="CP043939">
    <property type="protein sequence ID" value="QER66538.1"/>
    <property type="molecule type" value="Genomic_DNA"/>
</dbReference>
<dbReference type="InterPro" id="IPR001736">
    <property type="entry name" value="PLipase_D/transphosphatidylase"/>
</dbReference>
<dbReference type="Pfam" id="PF13091">
    <property type="entry name" value="PLDc_2"/>
    <property type="match status" value="1"/>
</dbReference>
<dbReference type="Pfam" id="PF00271">
    <property type="entry name" value="Helicase_C"/>
    <property type="match status" value="1"/>
</dbReference>
<dbReference type="AlphaFoldDB" id="A0A5P1X2H6"/>
<dbReference type="CDD" id="cd09204">
    <property type="entry name" value="PLDc_N_DEXD_b2"/>
    <property type="match status" value="1"/>
</dbReference>
<dbReference type="GO" id="GO:0004386">
    <property type="term" value="F:helicase activity"/>
    <property type="evidence" value="ECO:0007669"/>
    <property type="project" value="UniProtKB-KW"/>
</dbReference>
<evidence type="ECO:0000259" key="1">
    <source>
        <dbReference type="PROSITE" id="PS50035"/>
    </source>
</evidence>
<dbReference type="Gene3D" id="3.30.870.10">
    <property type="entry name" value="Endonuclease Chain A"/>
    <property type="match status" value="1"/>
</dbReference>
<feature type="domain" description="Helicase ATP-binding" evidence="2">
    <location>
        <begin position="231"/>
        <end position="383"/>
    </location>
</feature>
<name>A0A5P1X2H6_9LACO</name>
<feature type="domain" description="Helicase C-terminal" evidence="3">
    <location>
        <begin position="424"/>
        <end position="613"/>
    </location>
</feature>
<dbReference type="PANTHER" id="PTHR47396">
    <property type="entry name" value="TYPE I RESTRICTION ENZYME ECOKI R PROTEIN"/>
    <property type="match status" value="1"/>
</dbReference>
<dbReference type="GO" id="GO:0006793">
    <property type="term" value="P:phosphorus metabolic process"/>
    <property type="evidence" value="ECO:0007669"/>
    <property type="project" value="UniProtKB-ARBA"/>
</dbReference>
<dbReference type="CDD" id="cd18799">
    <property type="entry name" value="SF2_C_EcoAI-like"/>
    <property type="match status" value="1"/>
</dbReference>
<dbReference type="CDD" id="cd18032">
    <property type="entry name" value="DEXHc_RE_I_III_res"/>
    <property type="match status" value="1"/>
</dbReference>
<dbReference type="Pfam" id="PF26350">
    <property type="entry name" value="DUF8090"/>
    <property type="match status" value="1"/>
</dbReference>
<evidence type="ECO:0000313" key="5">
    <source>
        <dbReference type="Proteomes" id="UP000325295"/>
    </source>
</evidence>
<dbReference type="InterPro" id="IPR001650">
    <property type="entry name" value="Helicase_C-like"/>
</dbReference>
<keyword evidence="5" id="KW-1185">Reference proteome</keyword>
<dbReference type="GO" id="GO:0005524">
    <property type="term" value="F:ATP binding"/>
    <property type="evidence" value="ECO:0007669"/>
    <property type="project" value="InterPro"/>
</dbReference>
<accession>A0A5P1X2H6</accession>
<dbReference type="GO" id="GO:0005829">
    <property type="term" value="C:cytosol"/>
    <property type="evidence" value="ECO:0007669"/>
    <property type="project" value="TreeGrafter"/>
</dbReference>